<dbReference type="EMBL" id="AP012157">
    <property type="protein sequence ID" value="BAK15705.1"/>
    <property type="molecule type" value="Genomic_DNA"/>
</dbReference>
<gene>
    <name evidence="1" type="ordered locus">SSIL_1282</name>
</gene>
<evidence type="ECO:0000313" key="2">
    <source>
        <dbReference type="Proteomes" id="UP000006691"/>
    </source>
</evidence>
<dbReference type="STRING" id="1002809.SSIL_1282"/>
<reference evidence="1 2" key="2">
    <citation type="journal article" date="2012" name="J. Biosci. Bioeng.">
        <title>Complete genome sequence and characterization of the N-acylhomoserine lactone-degrading gene of the potato leaf-associated Solibacillus silvestris.</title>
        <authorList>
            <person name="Morohoshi T."/>
            <person name="Tominaga Y."/>
            <person name="Someya N."/>
            <person name="Ikeda T."/>
        </authorList>
    </citation>
    <scope>NUCLEOTIDE SEQUENCE [LARGE SCALE GENOMIC DNA]</scope>
    <source>
        <strain evidence="1 2">StLB046</strain>
    </source>
</reference>
<reference evidence="2" key="1">
    <citation type="submission" date="2011-04" db="EMBL/GenBank/DDBJ databases">
        <title>Genome sequence of Solibacillus silvestris StLB046.</title>
        <authorList>
            <person name="Morohoshi T."/>
            <person name="Someya N."/>
            <person name="Ikeda T."/>
        </authorList>
    </citation>
    <scope>NUCLEOTIDE SEQUENCE [LARGE SCALE GENOMIC DNA]</scope>
    <source>
        <strain evidence="2">StLB046</strain>
    </source>
</reference>
<dbReference type="Proteomes" id="UP000006691">
    <property type="component" value="Chromosome"/>
</dbReference>
<accession>F2FA39</accession>
<sequence>MSARTKEQLHENIASYSLKLTKEGITQINDLTALEPIYPLWHRAMNSLDRASNAEKVYFDEYIKLMESKNRSAHS</sequence>
<organism evidence="1 2">
    <name type="scientific">Solibacillus silvestris (strain StLB046)</name>
    <name type="common">Bacillus silvestris</name>
    <dbReference type="NCBI Taxonomy" id="1002809"/>
    <lineage>
        <taxon>Bacteria</taxon>
        <taxon>Bacillati</taxon>
        <taxon>Bacillota</taxon>
        <taxon>Bacilli</taxon>
        <taxon>Bacillales</taxon>
        <taxon>Caryophanaceae</taxon>
        <taxon>Solibacillus</taxon>
    </lineage>
</organism>
<protein>
    <submittedName>
        <fullName evidence="1">Predicted oxidoreductase</fullName>
    </submittedName>
</protein>
<dbReference type="PATRIC" id="fig|1002809.3.peg.1294"/>
<proteinExistence type="predicted"/>
<dbReference type="HOGENOM" id="CLU_2669115_0_0_9"/>
<dbReference type="KEGG" id="siv:SSIL_1282"/>
<dbReference type="AlphaFoldDB" id="F2FA39"/>
<keyword evidence="2" id="KW-1185">Reference proteome</keyword>
<evidence type="ECO:0000313" key="1">
    <source>
        <dbReference type="EMBL" id="BAK15705.1"/>
    </source>
</evidence>
<name>F2FA39_SOLSS</name>